<organism evidence="2 3">
    <name type="scientific">Deinococcus cavernae</name>
    <dbReference type="NCBI Taxonomy" id="2320857"/>
    <lineage>
        <taxon>Bacteria</taxon>
        <taxon>Thermotogati</taxon>
        <taxon>Deinococcota</taxon>
        <taxon>Deinococci</taxon>
        <taxon>Deinococcales</taxon>
        <taxon>Deinococcaceae</taxon>
        <taxon>Deinococcus</taxon>
    </lineage>
</organism>
<feature type="signal peptide" evidence="1">
    <location>
        <begin position="1"/>
        <end position="29"/>
    </location>
</feature>
<evidence type="ECO:0008006" key="4">
    <source>
        <dbReference type="Google" id="ProtNLM"/>
    </source>
</evidence>
<protein>
    <recommendedName>
        <fullName evidence="4">Lipoprotein</fullName>
    </recommendedName>
</protein>
<dbReference type="OrthoDB" id="65027at2"/>
<evidence type="ECO:0000256" key="1">
    <source>
        <dbReference type="SAM" id="SignalP"/>
    </source>
</evidence>
<comment type="caution">
    <text evidence="2">The sequence shown here is derived from an EMBL/GenBank/DDBJ whole genome shotgun (WGS) entry which is preliminary data.</text>
</comment>
<dbReference type="Proteomes" id="UP000286287">
    <property type="component" value="Unassembled WGS sequence"/>
</dbReference>
<keyword evidence="3" id="KW-1185">Reference proteome</keyword>
<reference evidence="2 3" key="1">
    <citation type="submission" date="2018-09" db="EMBL/GenBank/DDBJ databases">
        <authorList>
            <person name="Zhu H."/>
        </authorList>
    </citation>
    <scope>NUCLEOTIDE SEQUENCE [LARGE SCALE GENOMIC DNA]</scope>
    <source>
        <strain evidence="2 3">K2S05-167</strain>
    </source>
</reference>
<evidence type="ECO:0000313" key="3">
    <source>
        <dbReference type="Proteomes" id="UP000286287"/>
    </source>
</evidence>
<accession>A0A418VA42</accession>
<proteinExistence type="predicted"/>
<name>A0A418VA42_9DEIO</name>
<feature type="chain" id="PRO_5019501219" description="Lipoprotein" evidence="1">
    <location>
        <begin position="30"/>
        <end position="227"/>
    </location>
</feature>
<dbReference type="EMBL" id="QYUJ01000014">
    <property type="protein sequence ID" value="RJF72963.1"/>
    <property type="molecule type" value="Genomic_DNA"/>
</dbReference>
<dbReference type="PROSITE" id="PS51257">
    <property type="entry name" value="PROKAR_LIPOPROTEIN"/>
    <property type="match status" value="1"/>
</dbReference>
<dbReference type="RefSeq" id="WP_119765598.1">
    <property type="nucleotide sequence ID" value="NZ_QYUJ01000014.1"/>
</dbReference>
<dbReference type="AlphaFoldDB" id="A0A418VA42"/>
<keyword evidence="1" id="KW-0732">Signal</keyword>
<sequence>MLRASFFPGHGWLLLGLAALLGSCAPQQVAPGTVTANTSASGVSFYPYQTGLVWTYVPEGEANATPYVLRTLGPTIFQGQNVYATQLTGRGAEQTWFRNYDASGVKLLGFTKPGVTVTLDPAWQEAPATTAWKVGLHWEGSSKVQVIMEGGKVAASGTLKYQYDVQDQRQVKVGSATYNVFVVTRQISDDVGGLFPAAQQYWFAPFVGDVRTPEALLLTAKNFEVKR</sequence>
<gene>
    <name evidence="2" type="ORF">D3875_16840</name>
</gene>
<evidence type="ECO:0000313" key="2">
    <source>
        <dbReference type="EMBL" id="RJF72963.1"/>
    </source>
</evidence>